<name>A0A0A0IAT6_CLONO</name>
<dbReference type="AlphaFoldDB" id="A0A0A0IAT6"/>
<protein>
    <submittedName>
        <fullName evidence="1">Transcription factor</fullName>
    </submittedName>
</protein>
<evidence type="ECO:0000313" key="2">
    <source>
        <dbReference type="Proteomes" id="UP000030012"/>
    </source>
</evidence>
<evidence type="ECO:0000313" key="1">
    <source>
        <dbReference type="EMBL" id="KGM96685.1"/>
    </source>
</evidence>
<organism evidence="1 2">
    <name type="scientific">Clostridium novyi A str. 4552</name>
    <dbReference type="NCBI Taxonomy" id="1444289"/>
    <lineage>
        <taxon>Bacteria</taxon>
        <taxon>Bacillati</taxon>
        <taxon>Bacillota</taxon>
        <taxon>Clostridia</taxon>
        <taxon>Eubacteriales</taxon>
        <taxon>Clostridiaceae</taxon>
        <taxon>Clostridium</taxon>
    </lineage>
</organism>
<accession>A0A0A0IAT6</accession>
<dbReference type="Proteomes" id="UP000030012">
    <property type="component" value="Unassembled WGS sequence"/>
</dbReference>
<sequence length="99" mass="11709">MKRFNGIKHKIYLKIYKRIEKKNTARIVKNSIYVKQNINNENVIGYIKFIKDIDIPSRTLCKNIIIETYKAIKNNIDVEDSIKSDLRILLECKGISFVY</sequence>
<gene>
    <name evidence="1" type="ORF">Z968_05745</name>
</gene>
<proteinExistence type="predicted"/>
<reference evidence="1 2" key="1">
    <citation type="submission" date="2014-01" db="EMBL/GenBank/DDBJ databases">
        <title>Plasmidome dynamics in the species complex Clostridium novyi sensu lato converts strains of independent lineages into distinctly different pathogens.</title>
        <authorList>
            <person name="Skarin H."/>
            <person name="Segerman B."/>
        </authorList>
    </citation>
    <scope>NUCLEOTIDE SEQUENCE [LARGE SCALE GENOMIC DNA]</scope>
    <source>
        <strain evidence="1 2">4552</strain>
    </source>
</reference>
<comment type="caution">
    <text evidence="1">The sequence shown here is derived from an EMBL/GenBank/DDBJ whole genome shotgun (WGS) entry which is preliminary data.</text>
</comment>
<dbReference type="EMBL" id="JENJ01000019">
    <property type="protein sequence ID" value="KGM96685.1"/>
    <property type="molecule type" value="Genomic_DNA"/>
</dbReference>
<dbReference type="RefSeq" id="WP_039254472.1">
    <property type="nucleotide sequence ID" value="NZ_JENJ01000019.1"/>
</dbReference>
<dbReference type="OrthoDB" id="1930343at2"/>